<evidence type="ECO:0000313" key="1">
    <source>
        <dbReference type="EMBL" id="THU86845.1"/>
    </source>
</evidence>
<protein>
    <submittedName>
        <fullName evidence="1">Uncharacterized protein</fullName>
    </submittedName>
</protein>
<name>A0A4V4HDE7_DENBC</name>
<dbReference type="Proteomes" id="UP000297245">
    <property type="component" value="Unassembled WGS sequence"/>
</dbReference>
<gene>
    <name evidence="1" type="ORF">K435DRAFT_782724</name>
</gene>
<evidence type="ECO:0000313" key="2">
    <source>
        <dbReference type="Proteomes" id="UP000297245"/>
    </source>
</evidence>
<sequence length="71" mass="8016">MGKSLRELLESESVPGLYKIYDVKGFLEEMGKEGRPSPNEEVVAAFEQTLGGPLRFILISDEEFRKLLSKL</sequence>
<accession>A0A4V4HDE7</accession>
<reference evidence="1 2" key="1">
    <citation type="journal article" date="2019" name="Nat. Ecol. Evol.">
        <title>Megaphylogeny resolves global patterns of mushroom evolution.</title>
        <authorList>
            <person name="Varga T."/>
            <person name="Krizsan K."/>
            <person name="Foldi C."/>
            <person name="Dima B."/>
            <person name="Sanchez-Garcia M."/>
            <person name="Sanchez-Ramirez S."/>
            <person name="Szollosi G.J."/>
            <person name="Szarkandi J.G."/>
            <person name="Papp V."/>
            <person name="Albert L."/>
            <person name="Andreopoulos W."/>
            <person name="Angelini C."/>
            <person name="Antonin V."/>
            <person name="Barry K.W."/>
            <person name="Bougher N.L."/>
            <person name="Buchanan P."/>
            <person name="Buyck B."/>
            <person name="Bense V."/>
            <person name="Catcheside P."/>
            <person name="Chovatia M."/>
            <person name="Cooper J."/>
            <person name="Damon W."/>
            <person name="Desjardin D."/>
            <person name="Finy P."/>
            <person name="Geml J."/>
            <person name="Haridas S."/>
            <person name="Hughes K."/>
            <person name="Justo A."/>
            <person name="Karasinski D."/>
            <person name="Kautmanova I."/>
            <person name="Kiss B."/>
            <person name="Kocsube S."/>
            <person name="Kotiranta H."/>
            <person name="LaButti K.M."/>
            <person name="Lechner B.E."/>
            <person name="Liimatainen K."/>
            <person name="Lipzen A."/>
            <person name="Lukacs Z."/>
            <person name="Mihaltcheva S."/>
            <person name="Morgado L.N."/>
            <person name="Niskanen T."/>
            <person name="Noordeloos M.E."/>
            <person name="Ohm R.A."/>
            <person name="Ortiz-Santana B."/>
            <person name="Ovrebo C."/>
            <person name="Racz N."/>
            <person name="Riley R."/>
            <person name="Savchenko A."/>
            <person name="Shiryaev A."/>
            <person name="Soop K."/>
            <person name="Spirin V."/>
            <person name="Szebenyi C."/>
            <person name="Tomsovsky M."/>
            <person name="Tulloss R.E."/>
            <person name="Uehling J."/>
            <person name="Grigoriev I.V."/>
            <person name="Vagvolgyi C."/>
            <person name="Papp T."/>
            <person name="Martin F.M."/>
            <person name="Miettinen O."/>
            <person name="Hibbett D.S."/>
            <person name="Nagy L.G."/>
        </authorList>
    </citation>
    <scope>NUCLEOTIDE SEQUENCE [LARGE SCALE GENOMIC DNA]</scope>
    <source>
        <strain evidence="1 2">CBS 962.96</strain>
    </source>
</reference>
<organism evidence="1 2">
    <name type="scientific">Dendrothele bispora (strain CBS 962.96)</name>
    <dbReference type="NCBI Taxonomy" id="1314807"/>
    <lineage>
        <taxon>Eukaryota</taxon>
        <taxon>Fungi</taxon>
        <taxon>Dikarya</taxon>
        <taxon>Basidiomycota</taxon>
        <taxon>Agaricomycotina</taxon>
        <taxon>Agaricomycetes</taxon>
        <taxon>Agaricomycetidae</taxon>
        <taxon>Agaricales</taxon>
        <taxon>Agaricales incertae sedis</taxon>
        <taxon>Dendrothele</taxon>
    </lineage>
</organism>
<proteinExistence type="predicted"/>
<keyword evidence="2" id="KW-1185">Reference proteome</keyword>
<dbReference type="AlphaFoldDB" id="A0A4V4HDE7"/>
<dbReference type="EMBL" id="ML179477">
    <property type="protein sequence ID" value="THU86845.1"/>
    <property type="molecule type" value="Genomic_DNA"/>
</dbReference>